<protein>
    <submittedName>
        <fullName evidence="1">Uncharacterized protein</fullName>
    </submittedName>
</protein>
<organism evidence="1 2">
    <name type="scientific">Methylomagnum ishizawai</name>
    <dbReference type="NCBI Taxonomy" id="1760988"/>
    <lineage>
        <taxon>Bacteria</taxon>
        <taxon>Pseudomonadati</taxon>
        <taxon>Pseudomonadota</taxon>
        <taxon>Gammaproteobacteria</taxon>
        <taxon>Methylococcales</taxon>
        <taxon>Methylococcaceae</taxon>
        <taxon>Methylomagnum</taxon>
    </lineage>
</organism>
<name>A0A1Y6CVJ9_9GAMM</name>
<dbReference type="STRING" id="1760988.SAMN02949497_1626"/>
<sequence>MKVKAWEPHRSMICARLLAWERSGRKNGDGETLTAFAHTIAADVHNSGAGLVFLDFNQRKQRCYLKTGFITWLQELADQTRRAYGPFQ</sequence>
<reference evidence="1 2" key="1">
    <citation type="submission" date="2016-12" db="EMBL/GenBank/DDBJ databases">
        <authorList>
            <person name="Song W.-J."/>
            <person name="Kurnit D.M."/>
        </authorList>
    </citation>
    <scope>NUCLEOTIDE SEQUENCE [LARGE SCALE GENOMIC DNA]</scope>
    <source>
        <strain evidence="1 2">175</strain>
    </source>
</reference>
<dbReference type="Proteomes" id="UP000192923">
    <property type="component" value="Unassembled WGS sequence"/>
</dbReference>
<proteinExistence type="predicted"/>
<evidence type="ECO:0000313" key="1">
    <source>
        <dbReference type="EMBL" id="SMF94316.1"/>
    </source>
</evidence>
<evidence type="ECO:0000313" key="2">
    <source>
        <dbReference type="Proteomes" id="UP000192923"/>
    </source>
</evidence>
<keyword evidence="2" id="KW-1185">Reference proteome</keyword>
<gene>
    <name evidence="1" type="ORF">SAMN02949497_1626</name>
</gene>
<accession>A0A1Y6CVJ9</accession>
<dbReference type="EMBL" id="FXAM01000001">
    <property type="protein sequence ID" value="SMF94316.1"/>
    <property type="molecule type" value="Genomic_DNA"/>
</dbReference>
<dbReference type="RefSeq" id="WP_085211582.1">
    <property type="nucleotide sequence ID" value="NZ_FXAM01000001.1"/>
</dbReference>
<dbReference type="AlphaFoldDB" id="A0A1Y6CVJ9"/>